<dbReference type="InterPro" id="IPR037401">
    <property type="entry name" value="SnoaL-like"/>
</dbReference>
<name>A0A1Y5P3J6_9MYCO</name>
<protein>
    <recommendedName>
        <fullName evidence="1">SnoaL-like domain-containing protein</fullName>
    </recommendedName>
</protein>
<dbReference type="Pfam" id="PF13577">
    <property type="entry name" value="SnoaL_4"/>
    <property type="match status" value="1"/>
</dbReference>
<feature type="domain" description="SnoaL-like" evidence="1">
    <location>
        <begin position="5"/>
        <end position="135"/>
    </location>
</feature>
<evidence type="ECO:0000313" key="2">
    <source>
        <dbReference type="EMBL" id="SBS73242.1"/>
    </source>
</evidence>
<reference evidence="2" key="1">
    <citation type="submission" date="2016-03" db="EMBL/GenBank/DDBJ databases">
        <authorList>
            <person name="Ploux O."/>
        </authorList>
    </citation>
    <scope>NUCLEOTIDE SEQUENCE</scope>
    <source>
        <strain evidence="2">UC10</strain>
    </source>
</reference>
<dbReference type="AlphaFoldDB" id="A0A1Y5P3J6"/>
<organism evidence="2">
    <name type="scientific">uncultured Mycobacterium sp</name>
    <dbReference type="NCBI Taxonomy" id="171292"/>
    <lineage>
        <taxon>Bacteria</taxon>
        <taxon>Bacillati</taxon>
        <taxon>Actinomycetota</taxon>
        <taxon>Actinomycetes</taxon>
        <taxon>Mycobacteriales</taxon>
        <taxon>Mycobacteriaceae</taxon>
        <taxon>Mycobacterium</taxon>
        <taxon>environmental samples</taxon>
    </lineage>
</organism>
<accession>A0A1Y5P3J6</accession>
<dbReference type="EMBL" id="FLQS01000008">
    <property type="protein sequence ID" value="SBS73242.1"/>
    <property type="molecule type" value="Genomic_DNA"/>
</dbReference>
<dbReference type="SUPFAM" id="SSF54427">
    <property type="entry name" value="NTF2-like"/>
    <property type="match status" value="1"/>
</dbReference>
<dbReference type="CDD" id="cd00531">
    <property type="entry name" value="NTF2_like"/>
    <property type="match status" value="1"/>
</dbReference>
<evidence type="ECO:0000259" key="1">
    <source>
        <dbReference type="Pfam" id="PF13577"/>
    </source>
</evidence>
<dbReference type="Gene3D" id="3.10.450.50">
    <property type="match status" value="1"/>
</dbReference>
<dbReference type="InterPro" id="IPR032710">
    <property type="entry name" value="NTF2-like_dom_sf"/>
</dbReference>
<sequence>MSLSVPDRLALSDLVHRYAAAVDDQDVGTVLGLFVDDGELVLPEPPDVLIPVGSHRGPESVRAALAAAINVGRTHHAIDSEVYTADSNPNRAQGRIAATAHHWSRRDEGIVDLVWYLRYDDEYVRGESGWLLVRRALTINAIETRPARRLR</sequence>
<gene>
    <name evidence="2" type="ORF">MHPYR_160069</name>
</gene>
<proteinExistence type="predicted"/>